<feature type="region of interest" description="Disordered" evidence="1">
    <location>
        <begin position="46"/>
        <end position="78"/>
    </location>
</feature>
<keyword evidence="3" id="KW-1185">Reference proteome</keyword>
<reference evidence="2" key="1">
    <citation type="journal article" date="2021" name="Genome Biol. Evol.">
        <title>A High-Quality Reference Genome for a Parasitic Bivalve with Doubly Uniparental Inheritance (Bivalvia: Unionida).</title>
        <authorList>
            <person name="Smith C.H."/>
        </authorList>
    </citation>
    <scope>NUCLEOTIDE SEQUENCE</scope>
    <source>
        <strain evidence="2">CHS0354</strain>
    </source>
</reference>
<proteinExistence type="predicted"/>
<evidence type="ECO:0000313" key="3">
    <source>
        <dbReference type="Proteomes" id="UP001195483"/>
    </source>
</evidence>
<organism evidence="2 3">
    <name type="scientific">Potamilus streckersoni</name>
    <dbReference type="NCBI Taxonomy" id="2493646"/>
    <lineage>
        <taxon>Eukaryota</taxon>
        <taxon>Metazoa</taxon>
        <taxon>Spiralia</taxon>
        <taxon>Lophotrochozoa</taxon>
        <taxon>Mollusca</taxon>
        <taxon>Bivalvia</taxon>
        <taxon>Autobranchia</taxon>
        <taxon>Heteroconchia</taxon>
        <taxon>Palaeoheterodonta</taxon>
        <taxon>Unionida</taxon>
        <taxon>Unionoidea</taxon>
        <taxon>Unionidae</taxon>
        <taxon>Ambleminae</taxon>
        <taxon>Lampsilini</taxon>
        <taxon>Potamilus</taxon>
    </lineage>
</organism>
<accession>A0AAE0TC19</accession>
<gene>
    <name evidence="2" type="ORF">CHS0354_025807</name>
</gene>
<protein>
    <submittedName>
        <fullName evidence="2">Uncharacterized protein</fullName>
    </submittedName>
</protein>
<dbReference type="Proteomes" id="UP001195483">
    <property type="component" value="Unassembled WGS sequence"/>
</dbReference>
<reference evidence="2" key="2">
    <citation type="journal article" date="2021" name="Genome Biol. Evol.">
        <title>Developing a high-quality reference genome for a parasitic bivalve with doubly uniparental inheritance (Bivalvia: Unionida).</title>
        <authorList>
            <person name="Smith C.H."/>
        </authorList>
    </citation>
    <scope>NUCLEOTIDE SEQUENCE</scope>
    <source>
        <strain evidence="2">CHS0354</strain>
        <tissue evidence="2">Mantle</tissue>
    </source>
</reference>
<dbReference type="AlphaFoldDB" id="A0AAE0TC19"/>
<evidence type="ECO:0000256" key="1">
    <source>
        <dbReference type="SAM" id="MobiDB-lite"/>
    </source>
</evidence>
<dbReference type="EMBL" id="JAEAOA010001541">
    <property type="protein sequence ID" value="KAK3607551.1"/>
    <property type="molecule type" value="Genomic_DNA"/>
</dbReference>
<sequence length="78" mass="9367">MKDRNATRKVTMKMWNAIRKVTSEDVEFHKEGRHYEDVECHKEGHIKIRNDPQGRHYEDVEMPKEGHYEDVDATRKSL</sequence>
<comment type="caution">
    <text evidence="2">The sequence shown here is derived from an EMBL/GenBank/DDBJ whole genome shotgun (WGS) entry which is preliminary data.</text>
</comment>
<reference evidence="2" key="3">
    <citation type="submission" date="2023-05" db="EMBL/GenBank/DDBJ databases">
        <authorList>
            <person name="Smith C.H."/>
        </authorList>
    </citation>
    <scope>NUCLEOTIDE SEQUENCE</scope>
    <source>
        <strain evidence="2">CHS0354</strain>
        <tissue evidence="2">Mantle</tissue>
    </source>
</reference>
<evidence type="ECO:0000313" key="2">
    <source>
        <dbReference type="EMBL" id="KAK3607551.1"/>
    </source>
</evidence>
<name>A0AAE0TC19_9BIVA</name>